<evidence type="ECO:0000313" key="2">
    <source>
        <dbReference type="EMBL" id="DAF55227.1"/>
    </source>
</evidence>
<feature type="region of interest" description="Disordered" evidence="1">
    <location>
        <begin position="156"/>
        <end position="208"/>
    </location>
</feature>
<dbReference type="EMBL" id="BK032687">
    <property type="protein sequence ID" value="DAF55227.1"/>
    <property type="molecule type" value="Genomic_DNA"/>
</dbReference>
<feature type="compositionally biased region" description="Basic and acidic residues" evidence="1">
    <location>
        <begin position="156"/>
        <end position="168"/>
    </location>
</feature>
<reference evidence="2" key="1">
    <citation type="journal article" date="2021" name="Proc. Natl. Acad. Sci. U.S.A.">
        <title>A Catalog of Tens of Thousands of Viruses from Human Metagenomes Reveals Hidden Associations with Chronic Diseases.</title>
        <authorList>
            <person name="Tisza M.J."/>
            <person name="Buck C.B."/>
        </authorList>
    </citation>
    <scope>NUCLEOTIDE SEQUENCE</scope>
    <source>
        <strain evidence="2">CtZHD14</strain>
    </source>
</reference>
<organism evidence="2">
    <name type="scientific">Siphoviridae sp. ctZHD14</name>
    <dbReference type="NCBI Taxonomy" id="2827891"/>
    <lineage>
        <taxon>Viruses</taxon>
        <taxon>Duplodnaviria</taxon>
        <taxon>Heunggongvirae</taxon>
        <taxon>Uroviricota</taxon>
        <taxon>Caudoviricetes</taxon>
    </lineage>
</organism>
<proteinExistence type="predicted"/>
<feature type="compositionally biased region" description="Basic and acidic residues" evidence="1">
    <location>
        <begin position="186"/>
        <end position="208"/>
    </location>
</feature>
<accession>A0A8S5SWS2</accession>
<sequence>MSTVDLIDNAEIVPVKNLMSYQVGYKTLNGVSRHFAPHQVINITAGELRELTYERGGLILLQNYLQVGNQKLAQEFGISSDMIEYNWTEKDVIDALTTSDIDILLDALDFAPDGIVEELKNKAIELEIADNNRIMAINKRLGVDISQIIKNKHVYDKTTDTDKAEQPKQRRSTTAKTTTTRRRTTKKVETEKKEVETQKETQKKETEE</sequence>
<evidence type="ECO:0000256" key="1">
    <source>
        <dbReference type="SAM" id="MobiDB-lite"/>
    </source>
</evidence>
<protein>
    <submittedName>
        <fullName evidence="2">Uncharacterized protein</fullName>
    </submittedName>
</protein>
<feature type="compositionally biased region" description="Basic residues" evidence="1">
    <location>
        <begin position="169"/>
        <end position="185"/>
    </location>
</feature>
<name>A0A8S5SWS2_9CAUD</name>